<evidence type="ECO:0000313" key="3">
    <source>
        <dbReference type="EMBL" id="CAL1378210.1"/>
    </source>
</evidence>
<name>A0AAV2DXB2_9ROSI</name>
<protein>
    <recommendedName>
        <fullName evidence="2">RNase H type-1 domain-containing protein</fullName>
    </recommendedName>
</protein>
<keyword evidence="4" id="KW-1185">Reference proteome</keyword>
<organism evidence="3 4">
    <name type="scientific">Linum trigynum</name>
    <dbReference type="NCBI Taxonomy" id="586398"/>
    <lineage>
        <taxon>Eukaryota</taxon>
        <taxon>Viridiplantae</taxon>
        <taxon>Streptophyta</taxon>
        <taxon>Embryophyta</taxon>
        <taxon>Tracheophyta</taxon>
        <taxon>Spermatophyta</taxon>
        <taxon>Magnoliopsida</taxon>
        <taxon>eudicotyledons</taxon>
        <taxon>Gunneridae</taxon>
        <taxon>Pentapetalae</taxon>
        <taxon>rosids</taxon>
        <taxon>fabids</taxon>
        <taxon>Malpighiales</taxon>
        <taxon>Linaceae</taxon>
        <taxon>Linum</taxon>
    </lineage>
</organism>
<reference evidence="3 4" key="1">
    <citation type="submission" date="2024-04" db="EMBL/GenBank/DDBJ databases">
        <authorList>
            <person name="Fracassetti M."/>
        </authorList>
    </citation>
    <scope>NUCLEOTIDE SEQUENCE [LARGE SCALE GENOMIC DNA]</scope>
</reference>
<dbReference type="AlphaFoldDB" id="A0AAV2DXB2"/>
<evidence type="ECO:0000259" key="2">
    <source>
        <dbReference type="Pfam" id="PF13456"/>
    </source>
</evidence>
<dbReference type="PANTHER" id="PTHR47723">
    <property type="entry name" value="OS05G0353850 PROTEIN"/>
    <property type="match status" value="1"/>
</dbReference>
<feature type="domain" description="RNase H type-1" evidence="2">
    <location>
        <begin position="28"/>
        <end position="103"/>
    </location>
</feature>
<feature type="region of interest" description="Disordered" evidence="1">
    <location>
        <begin position="1"/>
        <end position="22"/>
    </location>
</feature>
<feature type="compositionally biased region" description="Polar residues" evidence="1">
    <location>
        <begin position="1"/>
        <end position="15"/>
    </location>
</feature>
<evidence type="ECO:0000313" key="4">
    <source>
        <dbReference type="Proteomes" id="UP001497516"/>
    </source>
</evidence>
<dbReference type="Pfam" id="PF13456">
    <property type="entry name" value="RVT_3"/>
    <property type="match status" value="1"/>
</dbReference>
<evidence type="ECO:0000256" key="1">
    <source>
        <dbReference type="SAM" id="MobiDB-lite"/>
    </source>
</evidence>
<dbReference type="InterPro" id="IPR012337">
    <property type="entry name" value="RNaseH-like_sf"/>
</dbReference>
<dbReference type="CDD" id="cd06222">
    <property type="entry name" value="RNase_H_like"/>
    <property type="match status" value="1"/>
</dbReference>
<dbReference type="GO" id="GO:0003676">
    <property type="term" value="F:nucleic acid binding"/>
    <property type="evidence" value="ECO:0007669"/>
    <property type="project" value="InterPro"/>
</dbReference>
<dbReference type="InterPro" id="IPR036397">
    <property type="entry name" value="RNaseH_sf"/>
</dbReference>
<dbReference type="EMBL" id="OZ034816">
    <property type="protein sequence ID" value="CAL1378210.1"/>
    <property type="molecule type" value="Genomic_DNA"/>
</dbReference>
<accession>A0AAV2DXB2</accession>
<sequence>MSSLPSQLRGTQSYTNPPPSNHSLAIHYDVSFLSDSQPAACGVVVVNHDGQVCDGRAEDLLCSTPIEAETKALLEGVKLAQEYGSECTVQFDCQVLVKALNHDHS</sequence>
<dbReference type="SUPFAM" id="SSF53098">
    <property type="entry name" value="Ribonuclease H-like"/>
    <property type="match status" value="1"/>
</dbReference>
<dbReference type="Gene3D" id="3.30.420.10">
    <property type="entry name" value="Ribonuclease H-like superfamily/Ribonuclease H"/>
    <property type="match status" value="1"/>
</dbReference>
<dbReference type="GO" id="GO:0004523">
    <property type="term" value="F:RNA-DNA hybrid ribonuclease activity"/>
    <property type="evidence" value="ECO:0007669"/>
    <property type="project" value="InterPro"/>
</dbReference>
<dbReference type="InterPro" id="IPR044730">
    <property type="entry name" value="RNase_H-like_dom_plant"/>
</dbReference>
<dbReference type="InterPro" id="IPR002156">
    <property type="entry name" value="RNaseH_domain"/>
</dbReference>
<proteinExistence type="predicted"/>
<dbReference type="PANTHER" id="PTHR47723:SF24">
    <property type="entry name" value="RNASE H TYPE-1 DOMAIN-CONTAINING PROTEIN"/>
    <property type="match status" value="1"/>
</dbReference>
<dbReference type="InterPro" id="IPR053151">
    <property type="entry name" value="RNase_H-like"/>
</dbReference>
<gene>
    <name evidence="3" type="ORF">LTRI10_LOCUS19809</name>
</gene>
<dbReference type="Proteomes" id="UP001497516">
    <property type="component" value="Chromosome 3"/>
</dbReference>